<protein>
    <submittedName>
        <fullName evidence="1">Uncharacterized protein</fullName>
    </submittedName>
</protein>
<keyword evidence="2" id="KW-1185">Reference proteome</keyword>
<sequence>MMQINYFRWDKKEDSSSDFFRFCCLMTKFRYYFIDCNPNVQNVNDSCFLDSFVTDTHAEASHFLNHYSWRAYKVVIRSGQFKGDVRFRYGH</sequence>
<evidence type="ECO:0000313" key="2">
    <source>
        <dbReference type="Proteomes" id="UP001163603"/>
    </source>
</evidence>
<gene>
    <name evidence="1" type="ORF">Pint_22574</name>
</gene>
<reference evidence="2" key="1">
    <citation type="journal article" date="2023" name="G3 (Bethesda)">
        <title>Genome assembly and association tests identify interacting loci associated with vigor, precocity, and sex in interspecific pistachio rootstocks.</title>
        <authorList>
            <person name="Palmer W."/>
            <person name="Jacygrad E."/>
            <person name="Sagayaradj S."/>
            <person name="Cavanaugh K."/>
            <person name="Han R."/>
            <person name="Bertier L."/>
            <person name="Beede B."/>
            <person name="Kafkas S."/>
            <person name="Golino D."/>
            <person name="Preece J."/>
            <person name="Michelmore R."/>
        </authorList>
    </citation>
    <scope>NUCLEOTIDE SEQUENCE [LARGE SCALE GENOMIC DNA]</scope>
</reference>
<dbReference type="EMBL" id="CM047741">
    <property type="protein sequence ID" value="KAJ0037593.1"/>
    <property type="molecule type" value="Genomic_DNA"/>
</dbReference>
<name>A0ACC0YJG2_9ROSI</name>
<evidence type="ECO:0000313" key="1">
    <source>
        <dbReference type="EMBL" id="KAJ0037593.1"/>
    </source>
</evidence>
<accession>A0ACC0YJG2</accession>
<dbReference type="Proteomes" id="UP001163603">
    <property type="component" value="Chromosome 6"/>
</dbReference>
<proteinExistence type="predicted"/>
<organism evidence="1 2">
    <name type="scientific">Pistacia integerrima</name>
    <dbReference type="NCBI Taxonomy" id="434235"/>
    <lineage>
        <taxon>Eukaryota</taxon>
        <taxon>Viridiplantae</taxon>
        <taxon>Streptophyta</taxon>
        <taxon>Embryophyta</taxon>
        <taxon>Tracheophyta</taxon>
        <taxon>Spermatophyta</taxon>
        <taxon>Magnoliopsida</taxon>
        <taxon>eudicotyledons</taxon>
        <taxon>Gunneridae</taxon>
        <taxon>Pentapetalae</taxon>
        <taxon>rosids</taxon>
        <taxon>malvids</taxon>
        <taxon>Sapindales</taxon>
        <taxon>Anacardiaceae</taxon>
        <taxon>Pistacia</taxon>
    </lineage>
</organism>
<comment type="caution">
    <text evidence="1">The sequence shown here is derived from an EMBL/GenBank/DDBJ whole genome shotgun (WGS) entry which is preliminary data.</text>
</comment>